<keyword evidence="2" id="KW-1133">Transmembrane helix</keyword>
<protein>
    <submittedName>
        <fullName evidence="3">Uncharacterized protein</fullName>
    </submittedName>
</protein>
<feature type="transmembrane region" description="Helical" evidence="2">
    <location>
        <begin position="24"/>
        <end position="45"/>
    </location>
</feature>
<dbReference type="Proteomes" id="UP000304382">
    <property type="component" value="Unassembled WGS sequence"/>
</dbReference>
<feature type="region of interest" description="Disordered" evidence="1">
    <location>
        <begin position="147"/>
        <end position="207"/>
    </location>
</feature>
<gene>
    <name evidence="3" type="ORF">Harman_11760</name>
</gene>
<accession>A0A4C2EFF1</accession>
<sequence>MSPESDGFIAVDGARRSDLSVKGWFGVGAAVTGIGLAGWTLMSWAVAGGEVLPGLAAGLGAVLLGGAVAYESATPEADGVCDHCGERVVTHSSRAGYDEDIIVHCSSDPRRGRLGPISAVLQRRGAEFLYCSGACAEADAERRRMTFPSRGDTETAASRLAATDGDGRTRRQQLVDAIDEHGSGAVRDDMLLNELETTGSDRNRSQN</sequence>
<reference evidence="3 4" key="1">
    <citation type="submission" date="2019-02" db="EMBL/GenBank/DDBJ databases">
        <title>Haloarcula mannanilyticum sp. nov., a mannan degrading haloarchaeon isolated from commercial salt.</title>
        <authorList>
            <person name="Enomoto S."/>
            <person name="Shimane Y."/>
            <person name="Kamekura M."/>
            <person name="Ito T."/>
            <person name="Moriya O."/>
            <person name="Ihara K."/>
            <person name="Takahashi-Ando N."/>
            <person name="Fukushima Y."/>
            <person name="Yoshida Y."/>
            <person name="Usama R."/>
            <person name="Takai K."/>
            <person name="Minegishi H."/>
        </authorList>
    </citation>
    <scope>NUCLEOTIDE SEQUENCE [LARGE SCALE GENOMIC DNA]</scope>
    <source>
        <strain evidence="3 4">MD130-1</strain>
    </source>
</reference>
<feature type="transmembrane region" description="Helical" evidence="2">
    <location>
        <begin position="51"/>
        <end position="70"/>
    </location>
</feature>
<name>A0A4C2EFF1_9EURY</name>
<keyword evidence="4" id="KW-1185">Reference proteome</keyword>
<evidence type="ECO:0000313" key="3">
    <source>
        <dbReference type="EMBL" id="GCF13241.1"/>
    </source>
</evidence>
<feature type="compositionally biased region" description="Basic and acidic residues" evidence="1">
    <location>
        <begin position="178"/>
        <end position="190"/>
    </location>
</feature>
<keyword evidence="2" id="KW-0472">Membrane</keyword>
<dbReference type="RefSeq" id="WP_235007164.1">
    <property type="nucleotide sequence ID" value="NZ_BIXZ01000001.1"/>
</dbReference>
<evidence type="ECO:0000313" key="4">
    <source>
        <dbReference type="Proteomes" id="UP000304382"/>
    </source>
</evidence>
<comment type="caution">
    <text evidence="3">The sequence shown here is derived from an EMBL/GenBank/DDBJ whole genome shotgun (WGS) entry which is preliminary data.</text>
</comment>
<keyword evidence="2" id="KW-0812">Transmembrane</keyword>
<evidence type="ECO:0000256" key="2">
    <source>
        <dbReference type="SAM" id="Phobius"/>
    </source>
</evidence>
<dbReference type="EMBL" id="BIXZ01000001">
    <property type="protein sequence ID" value="GCF13241.1"/>
    <property type="molecule type" value="Genomic_DNA"/>
</dbReference>
<organism evidence="3 4">
    <name type="scientific">Haloarcula mannanilytica</name>
    <dbReference type="NCBI Taxonomy" id="2509225"/>
    <lineage>
        <taxon>Archaea</taxon>
        <taxon>Methanobacteriati</taxon>
        <taxon>Methanobacteriota</taxon>
        <taxon>Stenosarchaea group</taxon>
        <taxon>Halobacteria</taxon>
        <taxon>Halobacteriales</taxon>
        <taxon>Haloarculaceae</taxon>
        <taxon>Haloarcula</taxon>
    </lineage>
</organism>
<dbReference type="AlphaFoldDB" id="A0A4C2EFF1"/>
<evidence type="ECO:0000256" key="1">
    <source>
        <dbReference type="SAM" id="MobiDB-lite"/>
    </source>
</evidence>
<proteinExistence type="predicted"/>